<keyword evidence="1" id="KW-0175">Coiled coil</keyword>
<gene>
    <name evidence="3" type="ORF">QJV33_00275</name>
</gene>
<dbReference type="Proteomes" id="UP001431775">
    <property type="component" value="Unassembled WGS sequence"/>
</dbReference>
<feature type="coiled-coil region" evidence="1">
    <location>
        <begin position="377"/>
        <end position="464"/>
    </location>
</feature>
<dbReference type="CDD" id="cd14744">
    <property type="entry name" value="PAAR_CT_2"/>
    <property type="match status" value="1"/>
</dbReference>
<feature type="region of interest" description="Disordered" evidence="2">
    <location>
        <begin position="490"/>
        <end position="547"/>
    </location>
</feature>
<dbReference type="Gene3D" id="2.60.200.60">
    <property type="match status" value="1"/>
</dbReference>
<feature type="compositionally biased region" description="Low complexity" evidence="2">
    <location>
        <begin position="527"/>
        <end position="538"/>
    </location>
</feature>
<dbReference type="RefSeq" id="WP_281461430.1">
    <property type="nucleotide sequence ID" value="NZ_JASBAN010000001.1"/>
</dbReference>
<evidence type="ECO:0000256" key="1">
    <source>
        <dbReference type="SAM" id="Coils"/>
    </source>
</evidence>
<comment type="caution">
    <text evidence="3">The sequence shown here is derived from an EMBL/GenBank/DDBJ whole genome shotgun (WGS) entry which is preliminary data.</text>
</comment>
<dbReference type="Pfam" id="PF05488">
    <property type="entry name" value="PAAR_motif"/>
    <property type="match status" value="1"/>
</dbReference>
<keyword evidence="4" id="KW-1185">Reference proteome</keyword>
<name>A0ABT6Q674_9PROT</name>
<dbReference type="EMBL" id="JASBAN010000001">
    <property type="protein sequence ID" value="MDI2111738.1"/>
    <property type="molecule type" value="Genomic_DNA"/>
</dbReference>
<proteinExistence type="predicted"/>
<feature type="region of interest" description="Disordered" evidence="2">
    <location>
        <begin position="283"/>
        <end position="315"/>
    </location>
</feature>
<protein>
    <submittedName>
        <fullName evidence="3">PAAR domain-containing protein</fullName>
    </submittedName>
</protein>
<evidence type="ECO:0000313" key="4">
    <source>
        <dbReference type="Proteomes" id="UP001431775"/>
    </source>
</evidence>
<organism evidence="3 4">
    <name type="scientific">Commensalibacter nepenthis</name>
    <dbReference type="NCBI Taxonomy" id="3043872"/>
    <lineage>
        <taxon>Bacteria</taxon>
        <taxon>Pseudomonadati</taxon>
        <taxon>Pseudomonadota</taxon>
        <taxon>Alphaproteobacteria</taxon>
        <taxon>Acetobacterales</taxon>
        <taxon>Acetobacteraceae</taxon>
    </lineage>
</organism>
<evidence type="ECO:0000256" key="2">
    <source>
        <dbReference type="SAM" id="MobiDB-lite"/>
    </source>
</evidence>
<accession>A0ABT6Q674</accession>
<dbReference type="InterPro" id="IPR008727">
    <property type="entry name" value="PAAR_motif"/>
</dbReference>
<feature type="compositionally biased region" description="Basic and acidic residues" evidence="2">
    <location>
        <begin position="283"/>
        <end position="293"/>
    </location>
</feature>
<reference evidence="3" key="1">
    <citation type="submission" date="2023-05" db="EMBL/GenBank/DDBJ databases">
        <title>Whole genome sequence of Commensalibacter sp.</title>
        <authorList>
            <person name="Charoenyingcharoen P."/>
            <person name="Yukphan P."/>
        </authorList>
    </citation>
    <scope>NUCLEOTIDE SEQUENCE</scope>
    <source>
        <strain evidence="3">TBRC 10068</strain>
    </source>
</reference>
<evidence type="ECO:0000313" key="3">
    <source>
        <dbReference type="EMBL" id="MDI2111738.1"/>
    </source>
</evidence>
<sequence>MAKPLIRLGDMTTHGGKVINGFTDYTIQGIPVAGVGHMTVCPLCKGAFPIIQGYNGLTVNGIPVALNGHSTACGAKLIASQMEEVVDEGGGGSIAAASATAQIPQQIDYMAGKGEGGENHVGEVGDHPFTDLQKAIGSDAFALINKSETAKKQIEELKNSGWKILIVKEGGCYCNSTEKIIHLSTSHMATKELAVQTLAHEMGHAIAGMNPNAKEFVFLSQTEEDFIKYQYEKYGSEGDAVINNAIIKQEILSATSENRIDIGVSGAENKKIAELLEKLSKEHNEVSNKDRRQLAKKLSKEYTQSQPSGSKIDGTTYTDDYRRYYRKKSHYQNLYEEKEQERGKKLAEFEDFVNQNNALREQRTTLISQSDSFKQNYYSLINENNLLRAKLANANKENQENQEKIKAQIKKNQEEMENIKNQIGAISSELQTKNAQIEKNQEEMENINCEIDNIKSQQKIIQDEFKENNGVYNKIDDEIDQHIIQRQKQATKETIEKSSLTSEEAKLLQPRPPAGHRPTLSARPLPKSSTIKSTSSGIVLPPISKRK</sequence>